<dbReference type="InterPro" id="IPR021345">
    <property type="entry name" value="DUF2961"/>
</dbReference>
<evidence type="ECO:0000313" key="3">
    <source>
        <dbReference type="RefSeq" id="XP_065664115.1"/>
    </source>
</evidence>
<dbReference type="Proteomes" id="UP001652625">
    <property type="component" value="Chromosome 10"/>
</dbReference>
<dbReference type="RefSeq" id="XP_065664115.1">
    <property type="nucleotide sequence ID" value="XM_065808043.1"/>
</dbReference>
<keyword evidence="1" id="KW-0732">Signal</keyword>
<evidence type="ECO:0000256" key="1">
    <source>
        <dbReference type="SAM" id="SignalP"/>
    </source>
</evidence>
<dbReference type="Pfam" id="PF11175">
    <property type="entry name" value="DUF2961"/>
    <property type="match status" value="1"/>
</dbReference>
<keyword evidence="2" id="KW-1185">Reference proteome</keyword>
<reference evidence="3" key="1">
    <citation type="submission" date="2025-08" db="UniProtKB">
        <authorList>
            <consortium name="RefSeq"/>
        </authorList>
    </citation>
    <scope>IDENTIFICATION</scope>
</reference>
<evidence type="ECO:0000313" key="2">
    <source>
        <dbReference type="Proteomes" id="UP001652625"/>
    </source>
</evidence>
<sequence>MLVYVLILATLCHFSENIKYNKKWKSFSYAKKGGECYKGEETTLIVHENGPGVITEQWFAGDDCLSADSTIRYYIDGEDSPSIEANLNMLHGIGLFGDEFINKNKSLGNLDAAWGTKWIGYTAKNGGYYTTMRFPFQRSIRITFIPQRSQYYWYIARGVEHYPLIIGDIQLPSKSRLVLQKTVKSLKQLDYVSLASSHKEGLLFMVTLATNSTNFYHLEGCFRIVVNHKPVSYLSSGTEDMFLSAYYYNKGIFHTDHSGCTYLKNPGSMSAYKFFVDDPVFVYDGFHLVWRSGEPNTLSPNACSPDSEEVCVVKKNNQVFCESNIIYPEIDDTNVITNITSYVWMYQW</sequence>
<gene>
    <name evidence="3" type="primary">LOC100205240</name>
</gene>
<protein>
    <submittedName>
        <fullName evidence="3">Uncharacterized protein LOC100205240 isoform X2</fullName>
    </submittedName>
</protein>
<proteinExistence type="predicted"/>
<dbReference type="GeneID" id="100205240"/>
<dbReference type="Gene3D" id="2.60.120.1390">
    <property type="match status" value="2"/>
</dbReference>
<feature type="signal peptide" evidence="1">
    <location>
        <begin position="1"/>
        <end position="17"/>
    </location>
</feature>
<feature type="chain" id="PRO_5045904238" evidence="1">
    <location>
        <begin position="18"/>
        <end position="348"/>
    </location>
</feature>
<organism evidence="2 3">
    <name type="scientific">Hydra vulgaris</name>
    <name type="common">Hydra</name>
    <name type="synonym">Hydra attenuata</name>
    <dbReference type="NCBI Taxonomy" id="6087"/>
    <lineage>
        <taxon>Eukaryota</taxon>
        <taxon>Metazoa</taxon>
        <taxon>Cnidaria</taxon>
        <taxon>Hydrozoa</taxon>
        <taxon>Hydroidolina</taxon>
        <taxon>Anthoathecata</taxon>
        <taxon>Aplanulata</taxon>
        <taxon>Hydridae</taxon>
        <taxon>Hydra</taxon>
    </lineage>
</organism>
<accession>A0ABM4CQG7</accession>
<name>A0ABM4CQG7_HYDVU</name>